<dbReference type="OrthoDB" id="9781223at2"/>
<dbReference type="InterPro" id="IPR000700">
    <property type="entry name" value="PAS-assoc_C"/>
</dbReference>
<dbReference type="SUPFAM" id="SSF55785">
    <property type="entry name" value="PYP-like sensor domain (PAS domain)"/>
    <property type="match status" value="2"/>
</dbReference>
<feature type="domain" description="PAC" evidence="5">
    <location>
        <begin position="214"/>
        <end position="268"/>
    </location>
</feature>
<dbReference type="PROSITE" id="PS50113">
    <property type="entry name" value="PAC"/>
    <property type="match status" value="1"/>
</dbReference>
<accession>A0A4Q0XVB3</accession>
<dbReference type="Gene3D" id="3.30.450.20">
    <property type="entry name" value="PAS domain"/>
    <property type="match status" value="2"/>
</dbReference>
<sequence>MLEKSQIAKKEITLLYVEDEEFIRNELTSVFEMIAHKVIVATDGQEGFEAFKKNDVDLIITDINMPNMNGFEMLKAIREIRSDVPAIILSAYSQSDFIRKANEIDSINEYLIKPVDISLLLNKINKIIQKVEAKRAHKELVKLLEQYKLAVDSSSIVSKTDSKGIITYVNDVFCEISGYSKKELLGKNHNILRHPDMPKETFKELWTTIKTEKKLWQGKIKNRTKEGGYYIVEATIVPILNEEGEVQEYIAMRYDITELEAYKELLEGQVATSQDSLQSKVHTIKEYEKIMDLSMGQIRIALNGDILFINEQMQTILQMRQDQAVQTTFNELFEKESFDDITTQIKKEDFFKGTIKGTNKQGEKFFLDMTLRAIHSLDGITTQYLGMAKDITPTILLHQEIEDTQKDVIFSLGTIGEARSKETGNHVKRVAEYSYLLAKKLNLSEAEAQLIRMASPMHDIGKVGIPDAILNKPGKLTAEEWNLMQTHATIGYEMLKNSNREILKASAVVAHEHHEKWNGKGYPRGLKAEEIHIFGRITAVADVFDALGSDRCYKKAWPLEKILRMFEEEKAEHFDPKVIEVFFDNLDEFLAIRDTYNDEYVDEEELEALR</sequence>
<dbReference type="InterPro" id="IPR001789">
    <property type="entry name" value="Sig_transdc_resp-reg_receiver"/>
</dbReference>
<dbReference type="InterPro" id="IPR035965">
    <property type="entry name" value="PAS-like_dom_sf"/>
</dbReference>
<evidence type="ECO:0000259" key="3">
    <source>
        <dbReference type="PROSITE" id="PS50110"/>
    </source>
</evidence>
<dbReference type="InterPro" id="IPR037522">
    <property type="entry name" value="HD_GYP_dom"/>
</dbReference>
<keyword evidence="1" id="KW-0378">Hydrolase</keyword>
<feature type="modified residue" description="4-aspartylphosphate" evidence="2">
    <location>
        <position position="62"/>
    </location>
</feature>
<dbReference type="Pfam" id="PF00072">
    <property type="entry name" value="Response_reg"/>
    <property type="match status" value="1"/>
</dbReference>
<dbReference type="RefSeq" id="WP_128994659.1">
    <property type="nucleotide sequence ID" value="NZ_PDKN01000001.1"/>
</dbReference>
<feature type="domain" description="HD-GYP" evidence="7">
    <location>
        <begin position="401"/>
        <end position="598"/>
    </location>
</feature>
<dbReference type="NCBIfam" id="TIGR00229">
    <property type="entry name" value="sensory_box"/>
    <property type="match status" value="2"/>
</dbReference>
<dbReference type="SUPFAM" id="SSF109604">
    <property type="entry name" value="HD-domain/PDEase-like"/>
    <property type="match status" value="1"/>
</dbReference>
<dbReference type="Pfam" id="PF13426">
    <property type="entry name" value="PAS_9"/>
    <property type="match status" value="1"/>
</dbReference>
<dbReference type="InterPro" id="IPR003607">
    <property type="entry name" value="HD/PDEase_dom"/>
</dbReference>
<dbReference type="InterPro" id="IPR006674">
    <property type="entry name" value="HD_domain"/>
</dbReference>
<evidence type="ECO:0000313" key="9">
    <source>
        <dbReference type="Proteomes" id="UP000290657"/>
    </source>
</evidence>
<dbReference type="Proteomes" id="UP000290657">
    <property type="component" value="Unassembled WGS sequence"/>
</dbReference>
<dbReference type="PROSITE" id="PS50112">
    <property type="entry name" value="PAS"/>
    <property type="match status" value="1"/>
</dbReference>
<dbReference type="SUPFAM" id="SSF52172">
    <property type="entry name" value="CheY-like"/>
    <property type="match status" value="1"/>
</dbReference>
<dbReference type="FunFam" id="1.10.3210.10:FF:000018">
    <property type="entry name" value="Two-component system response regulator"/>
    <property type="match status" value="1"/>
</dbReference>
<evidence type="ECO:0000259" key="6">
    <source>
        <dbReference type="PROSITE" id="PS51831"/>
    </source>
</evidence>
<proteinExistence type="predicted"/>
<dbReference type="SMART" id="SM00448">
    <property type="entry name" value="REC"/>
    <property type="match status" value="1"/>
</dbReference>
<dbReference type="PROSITE" id="PS51831">
    <property type="entry name" value="HD"/>
    <property type="match status" value="1"/>
</dbReference>
<dbReference type="EMBL" id="PDKN01000001">
    <property type="protein sequence ID" value="RXJ60524.1"/>
    <property type="molecule type" value="Genomic_DNA"/>
</dbReference>
<dbReference type="InterPro" id="IPR013655">
    <property type="entry name" value="PAS_fold_3"/>
</dbReference>
<evidence type="ECO:0000313" key="8">
    <source>
        <dbReference type="EMBL" id="RXJ60524.1"/>
    </source>
</evidence>
<dbReference type="InterPro" id="IPR001610">
    <property type="entry name" value="PAC"/>
</dbReference>
<dbReference type="SMART" id="SM00091">
    <property type="entry name" value="PAS"/>
    <property type="match status" value="2"/>
</dbReference>
<dbReference type="InterPro" id="IPR052020">
    <property type="entry name" value="Cyclic_di-GMP/3'3'-cGAMP_PDE"/>
</dbReference>
<dbReference type="PROSITE" id="PS51832">
    <property type="entry name" value="HD_GYP"/>
    <property type="match status" value="1"/>
</dbReference>
<feature type="domain" description="Response regulatory" evidence="3">
    <location>
        <begin position="13"/>
        <end position="128"/>
    </location>
</feature>
<feature type="domain" description="HD" evidence="6">
    <location>
        <begin position="423"/>
        <end position="547"/>
    </location>
</feature>
<comment type="caution">
    <text evidence="8">The sequence shown here is derived from an EMBL/GenBank/DDBJ whole genome shotgun (WGS) entry which is preliminary data.</text>
</comment>
<dbReference type="PANTHER" id="PTHR45228:SF9">
    <property type="entry name" value="3'3'-CGAMP-SPECIFIC PHOSPHODIESTERASE 2"/>
    <property type="match status" value="1"/>
</dbReference>
<dbReference type="GO" id="GO:0009214">
    <property type="term" value="P:cyclic nucleotide catabolic process"/>
    <property type="evidence" value="ECO:0007669"/>
    <property type="project" value="UniProtKB-ARBA"/>
</dbReference>
<evidence type="ECO:0000259" key="5">
    <source>
        <dbReference type="PROSITE" id="PS50113"/>
    </source>
</evidence>
<dbReference type="AlphaFoldDB" id="A0A4Q0XVB3"/>
<dbReference type="CDD" id="cd17536">
    <property type="entry name" value="REC_YesN-like"/>
    <property type="match status" value="1"/>
</dbReference>
<gene>
    <name evidence="8" type="ORF">CRV04_00475</name>
</gene>
<keyword evidence="2" id="KW-0597">Phosphoprotein</keyword>
<evidence type="ECO:0000256" key="2">
    <source>
        <dbReference type="PROSITE-ProRule" id="PRU00169"/>
    </source>
</evidence>
<dbReference type="PROSITE" id="PS50110">
    <property type="entry name" value="RESPONSE_REGULATORY"/>
    <property type="match status" value="1"/>
</dbReference>
<dbReference type="CDD" id="cd00130">
    <property type="entry name" value="PAS"/>
    <property type="match status" value="2"/>
</dbReference>
<name>A0A4Q0XVB3_9BACT</name>
<dbReference type="InterPro" id="IPR011006">
    <property type="entry name" value="CheY-like_superfamily"/>
</dbReference>
<dbReference type="GO" id="GO:0000160">
    <property type="term" value="P:phosphorelay signal transduction system"/>
    <property type="evidence" value="ECO:0007669"/>
    <property type="project" value="InterPro"/>
</dbReference>
<dbReference type="SMART" id="SM00471">
    <property type="entry name" value="HDc"/>
    <property type="match status" value="1"/>
</dbReference>
<dbReference type="SMART" id="SM00086">
    <property type="entry name" value="PAC"/>
    <property type="match status" value="2"/>
</dbReference>
<keyword evidence="9" id="KW-1185">Reference proteome</keyword>
<reference evidence="8 9" key="1">
    <citation type="submission" date="2017-10" db="EMBL/GenBank/DDBJ databases">
        <title>Genomics of the genus Arcobacter.</title>
        <authorList>
            <person name="Perez-Cataluna A."/>
            <person name="Figueras M.J."/>
        </authorList>
    </citation>
    <scope>NUCLEOTIDE SEQUENCE [LARGE SCALE GENOMIC DNA]</scope>
    <source>
        <strain evidence="8 9">CECT 8987</strain>
    </source>
</reference>
<dbReference type="GO" id="GO:0004112">
    <property type="term" value="F:cyclic-nucleotide phosphodiesterase activity"/>
    <property type="evidence" value="ECO:0007669"/>
    <property type="project" value="UniProtKB-ARBA"/>
</dbReference>
<evidence type="ECO:0000259" key="4">
    <source>
        <dbReference type="PROSITE" id="PS50112"/>
    </source>
</evidence>
<dbReference type="CDD" id="cd00077">
    <property type="entry name" value="HDc"/>
    <property type="match status" value="1"/>
</dbReference>
<dbReference type="Pfam" id="PF08447">
    <property type="entry name" value="PAS_3"/>
    <property type="match status" value="1"/>
</dbReference>
<protein>
    <submittedName>
        <fullName evidence="8">Regulator</fullName>
    </submittedName>
</protein>
<dbReference type="InterPro" id="IPR000014">
    <property type="entry name" value="PAS"/>
</dbReference>
<organism evidence="8 9">
    <name type="scientific">Candidatus Marinarcus aquaticus</name>
    <dbReference type="NCBI Taxonomy" id="2044504"/>
    <lineage>
        <taxon>Bacteria</taxon>
        <taxon>Pseudomonadati</taxon>
        <taxon>Campylobacterota</taxon>
        <taxon>Epsilonproteobacteria</taxon>
        <taxon>Campylobacterales</taxon>
        <taxon>Arcobacteraceae</taxon>
        <taxon>Candidatus Marinarcus</taxon>
    </lineage>
</organism>
<dbReference type="PANTHER" id="PTHR45228">
    <property type="entry name" value="CYCLIC DI-GMP PHOSPHODIESTERASE TM_0186-RELATED"/>
    <property type="match status" value="1"/>
</dbReference>
<evidence type="ECO:0000256" key="1">
    <source>
        <dbReference type="ARBA" id="ARBA00022801"/>
    </source>
</evidence>
<dbReference type="Pfam" id="PF13487">
    <property type="entry name" value="HD_5"/>
    <property type="match status" value="1"/>
</dbReference>
<evidence type="ECO:0000259" key="7">
    <source>
        <dbReference type="PROSITE" id="PS51832"/>
    </source>
</evidence>
<feature type="domain" description="PAS" evidence="4">
    <location>
        <begin position="136"/>
        <end position="212"/>
    </location>
</feature>
<dbReference type="Gene3D" id="3.40.50.2300">
    <property type="match status" value="1"/>
</dbReference>
<dbReference type="Gene3D" id="1.10.3210.10">
    <property type="entry name" value="Hypothetical protein af1432"/>
    <property type="match status" value="1"/>
</dbReference>